<proteinExistence type="predicted"/>
<name>A0A195C2W6_9HYME</name>
<reference evidence="2 3" key="1">
    <citation type="submission" date="2016-03" db="EMBL/GenBank/DDBJ databases">
        <title>Cyphomyrmex costatus WGS genome.</title>
        <authorList>
            <person name="Nygaard S."/>
            <person name="Hu H."/>
            <person name="Boomsma J."/>
            <person name="Zhang G."/>
        </authorList>
    </citation>
    <scope>NUCLEOTIDE SEQUENCE [LARGE SCALE GENOMIC DNA]</scope>
    <source>
        <strain evidence="2">MS0001</strain>
        <tissue evidence="2">Whole body</tissue>
    </source>
</reference>
<feature type="non-terminal residue" evidence="2">
    <location>
        <position position="1"/>
    </location>
</feature>
<evidence type="ECO:0000313" key="3">
    <source>
        <dbReference type="Proteomes" id="UP000078542"/>
    </source>
</evidence>
<feature type="region of interest" description="Disordered" evidence="1">
    <location>
        <begin position="422"/>
        <end position="447"/>
    </location>
</feature>
<sequence length="447" mass="51524">SLTYLYLFLPLLSDQLCERKIRREETKERSKQGNRASLEPSVRSNILSSPPCLSEVPSWNIPPRVHLLFFSLRFRFDHHRIYIRLRMLRKSSTRDGRRETRDKSASCSIPAYRFSYHRRYHTFIVQIRRFSIHDSVVTAFAGVHPRCRRDDFFRIPFLHPSSHHPDERQLRSLDSLTIFERTVEAVRAEATEFAISQLVSLIPMAVRIDVMTTTCKSIKAATISDRGGSGGDVYGYDVITDIVASRGTRHPVAGARIACCRGYHGRVVITVSVDVGGRRTLRRLLMTRQSLLLLLAEHLVGKVLNQCECLPSLVAHQAHGRLLDNAMQQHQVLIFEGLLLGPNEMIPQVVLKFGALLSYVREINEESRTHISFERLDVIRLRRFIVPTSDWLRYSKRPAADERHQRTEAVRVKGGGAARLVVAQQRQQRQQQQPQPQHQHQHQQQYQ</sequence>
<feature type="compositionally biased region" description="Low complexity" evidence="1">
    <location>
        <begin position="424"/>
        <end position="447"/>
    </location>
</feature>
<protein>
    <submittedName>
        <fullName evidence="2">Uncharacterized protein</fullName>
    </submittedName>
</protein>
<evidence type="ECO:0000313" key="2">
    <source>
        <dbReference type="EMBL" id="KYM95204.1"/>
    </source>
</evidence>
<dbReference type="AlphaFoldDB" id="A0A195C2W6"/>
<feature type="region of interest" description="Disordered" evidence="1">
    <location>
        <begin position="23"/>
        <end position="51"/>
    </location>
</feature>
<dbReference type="EMBL" id="KQ978317">
    <property type="protein sequence ID" value="KYM95204.1"/>
    <property type="molecule type" value="Genomic_DNA"/>
</dbReference>
<accession>A0A195C2W6</accession>
<evidence type="ECO:0000256" key="1">
    <source>
        <dbReference type="SAM" id="MobiDB-lite"/>
    </source>
</evidence>
<organism evidence="2 3">
    <name type="scientific">Cyphomyrmex costatus</name>
    <dbReference type="NCBI Taxonomy" id="456900"/>
    <lineage>
        <taxon>Eukaryota</taxon>
        <taxon>Metazoa</taxon>
        <taxon>Ecdysozoa</taxon>
        <taxon>Arthropoda</taxon>
        <taxon>Hexapoda</taxon>
        <taxon>Insecta</taxon>
        <taxon>Pterygota</taxon>
        <taxon>Neoptera</taxon>
        <taxon>Endopterygota</taxon>
        <taxon>Hymenoptera</taxon>
        <taxon>Apocrita</taxon>
        <taxon>Aculeata</taxon>
        <taxon>Formicoidea</taxon>
        <taxon>Formicidae</taxon>
        <taxon>Myrmicinae</taxon>
        <taxon>Cyphomyrmex</taxon>
    </lineage>
</organism>
<dbReference type="Proteomes" id="UP000078542">
    <property type="component" value="Unassembled WGS sequence"/>
</dbReference>
<keyword evidence="3" id="KW-1185">Reference proteome</keyword>
<gene>
    <name evidence="2" type="ORF">ALC62_14114</name>
</gene>